<comment type="caution">
    <text evidence="2">The sequence shown here is derived from an EMBL/GenBank/DDBJ whole genome shotgun (WGS) entry which is preliminary data.</text>
</comment>
<dbReference type="AlphaFoldDB" id="A0A9Q2W1N8"/>
<sequence>MTTADTKTPGVDRDARTTRNHRRHPARSTARRSSTMSTTVAHRQQAEVTLDTQTIEVIAEIEAQVVAPVQAAPVHITWAQADTGLWVANYGGYYGGTVDRQGTHFFVADTFGQYVGDFRSLDEAKARLTERLHVVLPDVIRPTA</sequence>
<name>A0A9Q2W1N8_9MICO</name>
<dbReference type="Proteomes" id="UP000709437">
    <property type="component" value="Unassembled WGS sequence"/>
</dbReference>
<reference evidence="2" key="1">
    <citation type="submission" date="2021-05" db="EMBL/GenBank/DDBJ databases">
        <title>Whole genome sequence of Curtobacterium flaccumfaciens pv. flaccumfaciens strain CFBP 3417.</title>
        <authorList>
            <person name="Osdaghi E."/>
            <person name="Taghouti G."/>
            <person name="Portier P."/>
            <person name="Fazliarab A."/>
            <person name="Taghavi S.M."/>
            <person name="Briand M."/>
            <person name="Le-Saux M."/>
            <person name="Jacques M.-A."/>
        </authorList>
    </citation>
    <scope>NUCLEOTIDE SEQUENCE</scope>
    <source>
        <strain evidence="2">CFBP 3417</strain>
    </source>
</reference>
<protein>
    <submittedName>
        <fullName evidence="2">Uncharacterized protein</fullName>
    </submittedName>
</protein>
<feature type="region of interest" description="Disordered" evidence="1">
    <location>
        <begin position="1"/>
        <end position="43"/>
    </location>
</feature>
<proteinExistence type="predicted"/>
<dbReference type="EMBL" id="JAHEWX010000004">
    <property type="protein sequence ID" value="MBT1541226.1"/>
    <property type="molecule type" value="Genomic_DNA"/>
</dbReference>
<evidence type="ECO:0000313" key="2">
    <source>
        <dbReference type="EMBL" id="MBT1541226.1"/>
    </source>
</evidence>
<organism evidence="2 3">
    <name type="scientific">Curtobacterium flaccumfaciens pv. flaccumfaciens</name>
    <dbReference type="NCBI Taxonomy" id="138532"/>
    <lineage>
        <taxon>Bacteria</taxon>
        <taxon>Bacillati</taxon>
        <taxon>Actinomycetota</taxon>
        <taxon>Actinomycetes</taxon>
        <taxon>Micrococcales</taxon>
        <taxon>Microbacteriaceae</taxon>
        <taxon>Curtobacterium</taxon>
    </lineage>
</organism>
<gene>
    <name evidence="2" type="ORF">KK103_05575</name>
</gene>
<evidence type="ECO:0000256" key="1">
    <source>
        <dbReference type="SAM" id="MobiDB-lite"/>
    </source>
</evidence>
<feature type="compositionally biased region" description="Basic residues" evidence="1">
    <location>
        <begin position="18"/>
        <end position="30"/>
    </location>
</feature>
<evidence type="ECO:0000313" key="3">
    <source>
        <dbReference type="Proteomes" id="UP000709437"/>
    </source>
</evidence>
<accession>A0A9Q2W1N8</accession>